<gene>
    <name evidence="2" type="primary">orf225</name>
</gene>
<keyword evidence="2" id="KW-0934">Plastid</keyword>
<protein>
    <recommendedName>
        <fullName evidence="1">Homing endonuclease LAGLIDADG domain-containing protein</fullName>
    </recommendedName>
</protein>
<organism evidence="2">
    <name type="scientific">Ulva intestinalis</name>
    <name type="common">Hollow green nori</name>
    <name type="synonym">Enteromorpha intestinalis</name>
    <dbReference type="NCBI Taxonomy" id="3116"/>
    <lineage>
        <taxon>Eukaryota</taxon>
        <taxon>Viridiplantae</taxon>
        <taxon>Chlorophyta</taxon>
        <taxon>core chlorophytes</taxon>
        <taxon>Ulvophyceae</taxon>
        <taxon>OUU clade</taxon>
        <taxon>Ulvales</taxon>
        <taxon>Ulvaceae</taxon>
        <taxon>Ulva</taxon>
    </lineage>
</organism>
<dbReference type="InterPro" id="IPR004860">
    <property type="entry name" value="LAGLIDADG_dom"/>
</dbReference>
<dbReference type="Gene3D" id="3.10.28.10">
    <property type="entry name" value="Homing endonucleases"/>
    <property type="match status" value="2"/>
</dbReference>
<reference evidence="2" key="1">
    <citation type="submission" date="2021-05" db="EMBL/GenBank/DDBJ databases">
        <authorList>
            <person name="Wang H."/>
            <person name="Liu F."/>
            <person name="Wang J."/>
            <person name="Chen N."/>
        </authorList>
    </citation>
    <scope>NUCLEOTIDE SEQUENCE</scope>
    <source>
        <strain evidence="2">CNS00531</strain>
    </source>
</reference>
<accession>A0A8F4XN75</accession>
<dbReference type="SUPFAM" id="SSF55608">
    <property type="entry name" value="Homing endonucleases"/>
    <property type="match status" value="1"/>
</dbReference>
<dbReference type="GO" id="GO:0004519">
    <property type="term" value="F:endonuclease activity"/>
    <property type="evidence" value="ECO:0007669"/>
    <property type="project" value="InterPro"/>
</dbReference>
<dbReference type="AlphaFoldDB" id="A0A8F4XN75"/>
<feature type="domain" description="Homing endonuclease LAGLIDADG" evidence="1">
    <location>
        <begin position="14"/>
        <end position="203"/>
    </location>
</feature>
<keyword evidence="2" id="KW-0150">Chloroplast</keyword>
<proteinExistence type="predicted"/>
<dbReference type="EMBL" id="MZ158703">
    <property type="protein sequence ID" value="QXI88202.1"/>
    <property type="molecule type" value="Genomic_DNA"/>
</dbReference>
<dbReference type="InterPro" id="IPR027434">
    <property type="entry name" value="Homing_endonucl"/>
</dbReference>
<name>A0A8F4XN75_ULVIN</name>
<evidence type="ECO:0000259" key="1">
    <source>
        <dbReference type="Pfam" id="PF03161"/>
    </source>
</evidence>
<dbReference type="Pfam" id="PF03161">
    <property type="entry name" value="LAGLIDADG_2"/>
    <property type="match status" value="1"/>
</dbReference>
<geneLocation type="chloroplast" evidence="2"/>
<evidence type="ECO:0000313" key="2">
    <source>
        <dbReference type="EMBL" id="QXI88202.1"/>
    </source>
</evidence>
<sequence length="225" mass="26500">MTTNANEILKSELFEITTGLLLGDGNLQKPKTCKYYRFRFAQNELRQDYVNHLFNKYCYGLKQINNNEKKPLINQLKPRLYRYSTKVNNLLKNSYSFETRISSSFNKHAEIFYSDKSSKKKLCEDITCLYNLITPISLAYWYMDDGSWPNKKAKSLILCTHAYKKEQVEYLSEILNNKFGLKTNLGINKKQPILRISAKSYNILKELIFYTIKEIPSMKSKFPFN</sequence>